<name>A0ABT0DWT3_9SPHN</name>
<protein>
    <submittedName>
        <fullName evidence="1">Uncharacterized protein</fullName>
    </submittedName>
</protein>
<evidence type="ECO:0000313" key="1">
    <source>
        <dbReference type="EMBL" id="MCK0531581.1"/>
    </source>
</evidence>
<proteinExistence type="predicted"/>
<accession>A0ABT0DWT3</accession>
<dbReference type="RefSeq" id="WP_247231160.1">
    <property type="nucleotide sequence ID" value="NZ_JALKHS010000006.1"/>
</dbReference>
<evidence type="ECO:0000313" key="2">
    <source>
        <dbReference type="Proteomes" id="UP001203512"/>
    </source>
</evidence>
<organism evidence="1 2">
    <name type="scientific">Sphingobium agri</name>
    <dbReference type="NCBI Taxonomy" id="2933566"/>
    <lineage>
        <taxon>Bacteria</taxon>
        <taxon>Pseudomonadati</taxon>
        <taxon>Pseudomonadota</taxon>
        <taxon>Alphaproteobacteria</taxon>
        <taxon>Sphingomonadales</taxon>
        <taxon>Sphingomonadaceae</taxon>
        <taxon>Sphingobium</taxon>
    </lineage>
</organism>
<comment type="caution">
    <text evidence="1">The sequence shown here is derived from an EMBL/GenBank/DDBJ whole genome shotgun (WGS) entry which is preliminary data.</text>
</comment>
<keyword evidence="2" id="KW-1185">Reference proteome</keyword>
<dbReference type="EMBL" id="JALKHS010000006">
    <property type="protein sequence ID" value="MCK0531581.1"/>
    <property type="molecule type" value="Genomic_DNA"/>
</dbReference>
<gene>
    <name evidence="1" type="ORF">MU848_08325</name>
</gene>
<dbReference type="Proteomes" id="UP001203512">
    <property type="component" value="Unassembled WGS sequence"/>
</dbReference>
<reference evidence="1 2" key="1">
    <citation type="submission" date="2022-04" db="EMBL/GenBank/DDBJ databases">
        <authorList>
            <person name="Huq M.A."/>
        </authorList>
    </citation>
    <scope>NUCLEOTIDE SEQUENCE [LARGE SCALE GENOMIC DNA]</scope>
    <source>
        <strain evidence="1 2">MAH-33</strain>
    </source>
</reference>
<sequence>MAEPRLLIGVSATAMHSGITETLAQQLISQRALPVWHSRGRPMTTASALEEWGRLRRTGKF</sequence>